<feature type="transmembrane region" description="Helical" evidence="7">
    <location>
        <begin position="268"/>
        <end position="289"/>
    </location>
</feature>
<keyword evidence="3" id="KW-0479">Metal-binding</keyword>
<dbReference type="GO" id="GO:0051536">
    <property type="term" value="F:iron-sulfur cluster binding"/>
    <property type="evidence" value="ECO:0007669"/>
    <property type="project" value="UniProtKB-KW"/>
</dbReference>
<dbReference type="Pfam" id="PF12801">
    <property type="entry name" value="Fer4_5"/>
    <property type="match status" value="2"/>
</dbReference>
<gene>
    <name evidence="9" type="ORF">CVU82_01235</name>
</gene>
<keyword evidence="5" id="KW-0411">Iron-sulfur</keyword>
<evidence type="ECO:0000256" key="1">
    <source>
        <dbReference type="ARBA" id="ARBA00004236"/>
    </source>
</evidence>
<dbReference type="PANTHER" id="PTHR30224">
    <property type="entry name" value="ELECTRON TRANSPORT PROTEIN"/>
    <property type="match status" value="1"/>
</dbReference>
<dbReference type="Pfam" id="PF00037">
    <property type="entry name" value="Fer4"/>
    <property type="match status" value="1"/>
</dbReference>
<dbReference type="Proteomes" id="UP000233517">
    <property type="component" value="Unassembled WGS sequence"/>
</dbReference>
<sequence length="415" mass="47362">MTKNPFRFIVQISILFVVVSLALMHQKFGIERAAPIDAYCPFGAVESFFTLLFNGEFLKKIFVSSFILLGIFLVSTIFLGRVFCGYFCPLGTIQEWMRELGKKIGFKKDLEVPKKIDKYLRYVKYLVLLAIIYFSFYLGDLVFNIYDPYATLMHFGQEFDERIIGYFILFVLLISALFSKSLWCRYLCPLGAFFALIKKISFFKIKRDDKTCISCGICNNVCPANLEIKTANIIDDADCVGCGKCVGNCPKNSLSFKIFNKKISQKRFFYLVVLLVIVPLFIFPYASFWQTKPESNIIDVKGEIKVEDIKGSNTLDYVIETTKVPLEEFQDKLKLPEGVDTSLKLKEIGLEYNIKNINGDTLEAEDFRIVIGNYIEAQSSVEEPDCPFGEINCEFPGDCVLYIDNNGDDVCDHSE</sequence>
<protein>
    <recommendedName>
        <fullName evidence="8">4Fe-4S ferredoxin-type domain-containing protein</fullName>
    </recommendedName>
</protein>
<evidence type="ECO:0000256" key="6">
    <source>
        <dbReference type="ARBA" id="ARBA00023136"/>
    </source>
</evidence>
<dbReference type="PANTHER" id="PTHR30224:SF4">
    <property type="entry name" value="ELECTRON TRANSPORT PROTEIN YCCM-RELATED"/>
    <property type="match status" value="1"/>
</dbReference>
<comment type="subcellular location">
    <subcellularLocation>
        <location evidence="1">Cell membrane</location>
    </subcellularLocation>
</comment>
<feature type="domain" description="4Fe-4S ferredoxin-type" evidence="8">
    <location>
        <begin position="203"/>
        <end position="225"/>
    </location>
</feature>
<keyword evidence="7" id="KW-1133">Transmembrane helix</keyword>
<dbReference type="InterPro" id="IPR017900">
    <property type="entry name" value="4Fe4S_Fe_S_CS"/>
</dbReference>
<dbReference type="PROSITE" id="PS00198">
    <property type="entry name" value="4FE4S_FER_1"/>
    <property type="match status" value="2"/>
</dbReference>
<evidence type="ECO:0000256" key="3">
    <source>
        <dbReference type="ARBA" id="ARBA00022723"/>
    </source>
</evidence>
<evidence type="ECO:0000256" key="7">
    <source>
        <dbReference type="SAM" id="Phobius"/>
    </source>
</evidence>
<dbReference type="Gene3D" id="3.30.70.20">
    <property type="match status" value="1"/>
</dbReference>
<comment type="caution">
    <text evidence="9">The sequence shown here is derived from an EMBL/GenBank/DDBJ whole genome shotgun (WGS) entry which is preliminary data.</text>
</comment>
<evidence type="ECO:0000256" key="4">
    <source>
        <dbReference type="ARBA" id="ARBA00023004"/>
    </source>
</evidence>
<dbReference type="GO" id="GO:0005886">
    <property type="term" value="C:plasma membrane"/>
    <property type="evidence" value="ECO:0007669"/>
    <property type="project" value="UniProtKB-SubCell"/>
</dbReference>
<evidence type="ECO:0000256" key="2">
    <source>
        <dbReference type="ARBA" id="ARBA00022475"/>
    </source>
</evidence>
<feature type="transmembrane region" description="Helical" evidence="7">
    <location>
        <begin position="166"/>
        <end position="197"/>
    </location>
</feature>
<evidence type="ECO:0000256" key="5">
    <source>
        <dbReference type="ARBA" id="ARBA00023014"/>
    </source>
</evidence>
<dbReference type="PROSITE" id="PS51379">
    <property type="entry name" value="4FE4S_FER_2"/>
    <property type="match status" value="2"/>
</dbReference>
<feature type="transmembrane region" description="Helical" evidence="7">
    <location>
        <begin position="6"/>
        <end position="24"/>
    </location>
</feature>
<dbReference type="InterPro" id="IPR052378">
    <property type="entry name" value="NosR_regulator"/>
</dbReference>
<evidence type="ECO:0000313" key="10">
    <source>
        <dbReference type="Proteomes" id="UP000233517"/>
    </source>
</evidence>
<feature type="domain" description="4Fe-4S ferredoxin-type" evidence="8">
    <location>
        <begin position="230"/>
        <end position="259"/>
    </location>
</feature>
<proteinExistence type="predicted"/>
<evidence type="ECO:0000259" key="8">
    <source>
        <dbReference type="PROSITE" id="PS51379"/>
    </source>
</evidence>
<accession>A0A2N2EAP9</accession>
<evidence type="ECO:0000313" key="9">
    <source>
        <dbReference type="EMBL" id="PKM91813.1"/>
    </source>
</evidence>
<feature type="transmembrane region" description="Helical" evidence="7">
    <location>
        <begin position="125"/>
        <end position="146"/>
    </location>
</feature>
<keyword evidence="7" id="KW-0812">Transmembrane</keyword>
<organism evidence="9 10">
    <name type="scientific">Candidatus Falkowbacteria bacterium HGW-Falkowbacteria-1</name>
    <dbReference type="NCBI Taxonomy" id="2013768"/>
    <lineage>
        <taxon>Bacteria</taxon>
        <taxon>Candidatus Falkowiibacteriota</taxon>
    </lineage>
</organism>
<dbReference type="InterPro" id="IPR017896">
    <property type="entry name" value="4Fe4S_Fe-S-bd"/>
</dbReference>
<keyword evidence="4" id="KW-0408">Iron</keyword>
<reference evidence="9 10" key="1">
    <citation type="journal article" date="2017" name="ISME J.">
        <title>Potential for microbial H2 and metal transformations associated with novel bacteria and archaea in deep terrestrial subsurface sediments.</title>
        <authorList>
            <person name="Hernsdorf A.W."/>
            <person name="Amano Y."/>
            <person name="Miyakawa K."/>
            <person name="Ise K."/>
            <person name="Suzuki Y."/>
            <person name="Anantharaman K."/>
            <person name="Probst A."/>
            <person name="Burstein D."/>
            <person name="Thomas B.C."/>
            <person name="Banfield J.F."/>
        </authorList>
    </citation>
    <scope>NUCLEOTIDE SEQUENCE [LARGE SCALE GENOMIC DNA]</scope>
    <source>
        <strain evidence="9">HGW-Falkowbacteria-1</strain>
    </source>
</reference>
<dbReference type="GO" id="GO:0046872">
    <property type="term" value="F:metal ion binding"/>
    <property type="evidence" value="ECO:0007669"/>
    <property type="project" value="UniProtKB-KW"/>
</dbReference>
<dbReference type="EMBL" id="PHAI01000001">
    <property type="protein sequence ID" value="PKM91813.1"/>
    <property type="molecule type" value="Genomic_DNA"/>
</dbReference>
<dbReference type="AlphaFoldDB" id="A0A2N2EAP9"/>
<keyword evidence="2" id="KW-1003">Cell membrane</keyword>
<name>A0A2N2EAP9_9BACT</name>
<keyword evidence="6 7" id="KW-0472">Membrane</keyword>
<feature type="transmembrane region" description="Helical" evidence="7">
    <location>
        <begin position="61"/>
        <end position="88"/>
    </location>
</feature>
<dbReference type="SUPFAM" id="SSF54862">
    <property type="entry name" value="4Fe-4S ferredoxins"/>
    <property type="match status" value="1"/>
</dbReference>